<dbReference type="RefSeq" id="WP_094161273.1">
    <property type="nucleotide sequence ID" value="NZ_LT592171.1"/>
</dbReference>
<dbReference type="EMBL" id="FLMQ01000056">
    <property type="protein sequence ID" value="SBP89072.1"/>
    <property type="molecule type" value="Genomic_DNA"/>
</dbReference>
<feature type="region of interest" description="Disordered" evidence="1">
    <location>
        <begin position="1"/>
        <end position="24"/>
    </location>
</feature>
<reference evidence="2 3" key="1">
    <citation type="submission" date="2016-06" db="EMBL/GenBank/DDBJ databases">
        <authorList>
            <person name="Kjaerup R.B."/>
            <person name="Dalgaard T.S."/>
            <person name="Juul-Madsen H.R."/>
        </authorList>
    </citation>
    <scope>NUCLEOTIDE SEQUENCE [LARGE SCALE GENOMIC DNA]</scope>
    <source>
        <strain evidence="2 3">DSM 16361</strain>
    </source>
</reference>
<keyword evidence="3" id="KW-1185">Reference proteome</keyword>
<accession>A0A238D7B4</accession>
<sequence>MKLMPKPSNVVPIHGYDEQEDEGPSTGYWKEDPHAHFLLRQPTITHHFPVVLGNGTRIDPPHLYCRFCGKTLEPHGRITRFERAVLIEAAGQCPDCEDYTVCDARVLDTGRLFVLDYQYPGEDAYAGRIHVAERVDEEGDPPESWVFAEDDGDGEARECAAAERMTREQNPPPDRQKSWLRRLLRI</sequence>
<organism evidence="2 3">
    <name type="scientific">Thiomonas delicata</name>
    <name type="common">Thiomonas cuprina</name>
    <dbReference type="NCBI Taxonomy" id="364030"/>
    <lineage>
        <taxon>Bacteria</taxon>
        <taxon>Pseudomonadati</taxon>
        <taxon>Pseudomonadota</taxon>
        <taxon>Betaproteobacteria</taxon>
        <taxon>Burkholderiales</taxon>
        <taxon>Thiomonas</taxon>
    </lineage>
</organism>
<evidence type="ECO:0000313" key="2">
    <source>
        <dbReference type="EMBL" id="SBP89072.1"/>
    </source>
</evidence>
<gene>
    <name evidence="2" type="ORF">THIARS_70692</name>
</gene>
<name>A0A238D7B4_THIDL</name>
<protein>
    <submittedName>
        <fullName evidence="2">Uncharacterized protein</fullName>
    </submittedName>
</protein>
<dbReference type="AlphaFoldDB" id="A0A238D7B4"/>
<dbReference type="OrthoDB" id="9861728at2"/>
<evidence type="ECO:0000313" key="3">
    <source>
        <dbReference type="Proteomes" id="UP000214566"/>
    </source>
</evidence>
<dbReference type="Proteomes" id="UP000214566">
    <property type="component" value="Unassembled WGS sequence"/>
</dbReference>
<evidence type="ECO:0000256" key="1">
    <source>
        <dbReference type="SAM" id="MobiDB-lite"/>
    </source>
</evidence>
<proteinExistence type="predicted"/>